<feature type="domain" description="SLH" evidence="1">
    <location>
        <begin position="416"/>
        <end position="479"/>
    </location>
</feature>
<dbReference type="PROSITE" id="PS51272">
    <property type="entry name" value="SLH"/>
    <property type="match status" value="3"/>
</dbReference>
<feature type="domain" description="SLH" evidence="1">
    <location>
        <begin position="351"/>
        <end position="414"/>
    </location>
</feature>
<evidence type="ECO:0000313" key="2">
    <source>
        <dbReference type="EMBL" id="MBD7984746.1"/>
    </source>
</evidence>
<gene>
    <name evidence="2" type="ORF">H9649_09145</name>
</gene>
<dbReference type="PANTHER" id="PTHR43308:SF5">
    <property type="entry name" value="S-LAYER PROTEIN _ PEPTIDOGLYCAN ENDO-BETA-N-ACETYLGLUCOSAMINIDASE"/>
    <property type="match status" value="1"/>
</dbReference>
<accession>A0ABR8U9N3</accession>
<name>A0ABR8U9N3_9BACL</name>
<organism evidence="2 3">
    <name type="scientific">Sporosarcina quadrami</name>
    <dbReference type="NCBI Taxonomy" id="2762234"/>
    <lineage>
        <taxon>Bacteria</taxon>
        <taxon>Bacillati</taxon>
        <taxon>Bacillota</taxon>
        <taxon>Bacilli</taxon>
        <taxon>Bacillales</taxon>
        <taxon>Caryophanaceae</taxon>
        <taxon>Sporosarcina</taxon>
    </lineage>
</organism>
<protein>
    <submittedName>
        <fullName evidence="2">S-layer homology domain-containing protein</fullName>
    </submittedName>
</protein>
<comment type="caution">
    <text evidence="2">The sequence shown here is derived from an EMBL/GenBank/DDBJ whole genome shotgun (WGS) entry which is preliminary data.</text>
</comment>
<evidence type="ECO:0000313" key="3">
    <source>
        <dbReference type="Proteomes" id="UP000626786"/>
    </source>
</evidence>
<keyword evidence="3" id="KW-1185">Reference proteome</keyword>
<dbReference type="InterPro" id="IPR051465">
    <property type="entry name" value="Cell_Envelope_Struct_Comp"/>
</dbReference>
<dbReference type="InterPro" id="IPR001119">
    <property type="entry name" value="SLH_dom"/>
</dbReference>
<reference evidence="2 3" key="1">
    <citation type="submission" date="2020-08" db="EMBL/GenBank/DDBJ databases">
        <title>A Genomic Blueprint of the Chicken Gut Microbiome.</title>
        <authorList>
            <person name="Gilroy R."/>
            <person name="Ravi A."/>
            <person name="Getino M."/>
            <person name="Pursley I."/>
            <person name="Horton D.L."/>
            <person name="Alikhan N.-F."/>
            <person name="Baker D."/>
            <person name="Gharbi K."/>
            <person name="Hall N."/>
            <person name="Watson M."/>
            <person name="Adriaenssens E.M."/>
            <person name="Foster-Nyarko E."/>
            <person name="Jarju S."/>
            <person name="Secka A."/>
            <person name="Antonio M."/>
            <person name="Oren A."/>
            <person name="Chaudhuri R."/>
            <person name="La Ragione R.M."/>
            <person name="Hildebrand F."/>
            <person name="Pallen M.J."/>
        </authorList>
    </citation>
    <scope>NUCLEOTIDE SEQUENCE [LARGE SCALE GENOMIC DNA]</scope>
    <source>
        <strain evidence="2 3">Sa2YVA2</strain>
    </source>
</reference>
<dbReference type="EMBL" id="JACSQN010000007">
    <property type="protein sequence ID" value="MBD7984746.1"/>
    <property type="molecule type" value="Genomic_DNA"/>
</dbReference>
<sequence>MINFFKTSVYKHLSLLGILFISLLLIAPKAEAKPPDYNGGVSNEYTYEEYFFLAERPILFKGKATISEKESKGQLTSTYRFTLASEGGDKLTRSVSYIADLDNHQDKSQTTSNAVVKSFSEKVTLTDKSTYTLDDYQFTHGTVIDNLPASDYYSGNALGRKIYKVKYGSSKEEKLLTVHFTVRNMGYENFWGATETQLIDYEIVYPKGPYGNSHSGFVTSRTSDSKSRILQYEPHDPSLSSFTGGHAVISESNMISEYKYNLPSPAGAGTVNLNKKNTPKIERLIVPKFRDLNRHWAKDHIEKLYSLGVFDESTQFFSPNTPMKRYQYTVGILKAVDIRVLEDPKKKKVVKKAIFKDLNVKEKDYAYIESAVEKGIITGVTPDIFNPDGPITRVQAVAILVRALGMEGRAPSPGFRTQFVDDHKISDWAKDSVYVATELGLVSGDEFNRFNPQQPLTRAHAAALTSRFLEFLENDLKNNYRDDILFFD</sequence>
<proteinExistence type="predicted"/>
<dbReference type="RefSeq" id="WP_191694444.1">
    <property type="nucleotide sequence ID" value="NZ_JACSQN010000007.1"/>
</dbReference>
<dbReference type="PANTHER" id="PTHR43308">
    <property type="entry name" value="OUTER MEMBRANE PROTEIN ALPHA-RELATED"/>
    <property type="match status" value="1"/>
</dbReference>
<evidence type="ECO:0000259" key="1">
    <source>
        <dbReference type="PROSITE" id="PS51272"/>
    </source>
</evidence>
<dbReference type="Pfam" id="PF00395">
    <property type="entry name" value="SLH"/>
    <property type="match status" value="3"/>
</dbReference>
<feature type="domain" description="SLH" evidence="1">
    <location>
        <begin position="284"/>
        <end position="346"/>
    </location>
</feature>
<dbReference type="Proteomes" id="UP000626786">
    <property type="component" value="Unassembled WGS sequence"/>
</dbReference>